<evidence type="ECO:0000256" key="13">
    <source>
        <dbReference type="ARBA" id="ARBA00040794"/>
    </source>
</evidence>
<evidence type="ECO:0000256" key="12">
    <source>
        <dbReference type="ARBA" id="ARBA00038905"/>
    </source>
</evidence>
<evidence type="ECO:0000313" key="21">
    <source>
        <dbReference type="Proteomes" id="UP000646426"/>
    </source>
</evidence>
<dbReference type="PANTHER" id="PTHR47707:SF1">
    <property type="entry name" value="NUDIX HYDROLASE FAMILY PROTEIN"/>
    <property type="match status" value="1"/>
</dbReference>
<sequence length="345" mass="36466">MSIAIGRTGVVRLVQRGPCTLSGGAPRPPIHVVAGVLRDASGRVLLTQRTAGRDLAGLWEFPGGKCEPGEAPDAALARELREELGIEAKVGESLIQVPQQYADKRLLLDVRWIERFEGTPRGCEGQALEWALPEALARFAVPPADRPVVAALVEPPLCLVTPDPGADGTQWLERFERAMERGVRRVVLRTTTPDSAWAALATEAAARCRAFGADVRISGDVELARAIGIGLHLRAAQVRASAQRPVSHDVALSASCHDADELRGAERLGCDFALLGSVKPTASHPGHPGLGWARFAQLRETASLPIYAIGGVAPDDLVAARAHGAQGIAAIRALWPSGSAHSDLG</sequence>
<keyword evidence="3" id="KW-0515">Mutator protein</keyword>
<keyword evidence="6" id="KW-0227">DNA damage</keyword>
<dbReference type="Proteomes" id="UP000646426">
    <property type="component" value="Unassembled WGS sequence"/>
</dbReference>
<organism evidence="20 21">
    <name type="scientific">Cognatilysobacter bugurensis</name>
    <dbReference type="NCBI Taxonomy" id="543356"/>
    <lineage>
        <taxon>Bacteria</taxon>
        <taxon>Pseudomonadati</taxon>
        <taxon>Pseudomonadota</taxon>
        <taxon>Gammaproteobacteria</taxon>
        <taxon>Lysobacterales</taxon>
        <taxon>Lysobacteraceae</taxon>
        <taxon>Cognatilysobacter</taxon>
    </lineage>
</organism>
<comment type="cofactor">
    <cofactor evidence="1 18">
        <name>Mg(2+)</name>
        <dbReference type="ChEBI" id="CHEBI:18420"/>
    </cofactor>
</comment>
<evidence type="ECO:0000256" key="6">
    <source>
        <dbReference type="ARBA" id="ARBA00022763"/>
    </source>
</evidence>
<dbReference type="InterPro" id="IPR015797">
    <property type="entry name" value="NUDIX_hydrolase-like_dom_sf"/>
</dbReference>
<evidence type="ECO:0000256" key="8">
    <source>
        <dbReference type="ARBA" id="ARBA00022842"/>
    </source>
</evidence>
<dbReference type="SUPFAM" id="SSF51391">
    <property type="entry name" value="Thiamin phosphate synthase"/>
    <property type="match status" value="1"/>
</dbReference>
<dbReference type="GO" id="GO:0035539">
    <property type="term" value="F:8-oxo-7,8-dihydrodeoxyguanosine triphosphate pyrophosphatase activity"/>
    <property type="evidence" value="ECO:0007669"/>
    <property type="project" value="UniProtKB-EC"/>
</dbReference>
<dbReference type="InterPro" id="IPR047127">
    <property type="entry name" value="MutT-like"/>
</dbReference>
<dbReference type="InterPro" id="IPR000086">
    <property type="entry name" value="NUDIX_hydrolase_dom"/>
</dbReference>
<name>A0A918W9G7_9GAMM</name>
<dbReference type="CDD" id="cd03425">
    <property type="entry name" value="NUDIX_MutT_NudA_like"/>
    <property type="match status" value="1"/>
</dbReference>
<dbReference type="NCBIfam" id="TIGR00586">
    <property type="entry name" value="mutt"/>
    <property type="match status" value="1"/>
</dbReference>
<dbReference type="InterPro" id="IPR029119">
    <property type="entry name" value="MutY_C"/>
</dbReference>
<dbReference type="NCBIfam" id="NF006530">
    <property type="entry name" value="PRK08999.1"/>
    <property type="match status" value="1"/>
</dbReference>
<feature type="binding site" evidence="18">
    <location>
        <position position="63"/>
    </location>
    <ligand>
        <name>Mg(2+)</name>
        <dbReference type="ChEBI" id="CHEBI:18420"/>
    </ligand>
</feature>
<accession>A0A918W9G7</accession>
<keyword evidence="7" id="KW-0378">Hydrolase</keyword>
<dbReference type="InterPro" id="IPR022998">
    <property type="entry name" value="ThiamineP_synth_TenI"/>
</dbReference>
<dbReference type="AlphaFoldDB" id="A0A918W9G7"/>
<protein>
    <recommendedName>
        <fullName evidence="13">8-oxo-dGTP diphosphatase</fullName>
        <ecNumber evidence="12">3.6.1.55</ecNumber>
    </recommendedName>
    <alternativeName>
        <fullName evidence="16">7,8-dihydro-8-oxoguanine-triphosphatase</fullName>
    </alternativeName>
    <alternativeName>
        <fullName evidence="15">Mutator protein MutT</fullName>
    </alternativeName>
    <alternativeName>
        <fullName evidence="14">dGTP pyrophosphohydrolase</fullName>
    </alternativeName>
</protein>
<dbReference type="GO" id="GO:0006281">
    <property type="term" value="P:DNA repair"/>
    <property type="evidence" value="ECO:0007669"/>
    <property type="project" value="UniProtKB-KW"/>
</dbReference>
<dbReference type="EMBL" id="BMYD01000004">
    <property type="protein sequence ID" value="GHA85045.1"/>
    <property type="molecule type" value="Genomic_DNA"/>
</dbReference>
<dbReference type="Pfam" id="PF14815">
    <property type="entry name" value="NUDIX_4"/>
    <property type="match status" value="1"/>
</dbReference>
<keyword evidence="21" id="KW-1185">Reference proteome</keyword>
<evidence type="ECO:0000256" key="2">
    <source>
        <dbReference type="ARBA" id="ARBA00005582"/>
    </source>
</evidence>
<dbReference type="GO" id="GO:0008413">
    <property type="term" value="F:8-oxo-7,8-dihydroguanosine triphosphate pyrophosphatase activity"/>
    <property type="evidence" value="ECO:0007669"/>
    <property type="project" value="InterPro"/>
</dbReference>
<feature type="binding site" evidence="18">
    <location>
        <position position="83"/>
    </location>
    <ligand>
        <name>Mg(2+)</name>
        <dbReference type="ChEBI" id="CHEBI:18420"/>
    </ligand>
</feature>
<dbReference type="Pfam" id="PF02581">
    <property type="entry name" value="TMP-TENI"/>
    <property type="match status" value="1"/>
</dbReference>
<keyword evidence="8 18" id="KW-0460">Magnesium</keyword>
<comment type="caution">
    <text evidence="20">The sequence shown here is derived from an EMBL/GenBank/DDBJ whole genome shotgun (WGS) entry which is preliminary data.</text>
</comment>
<evidence type="ECO:0000256" key="18">
    <source>
        <dbReference type="PIRSR" id="PIRSR603561-2"/>
    </source>
</evidence>
<dbReference type="InterPro" id="IPR020476">
    <property type="entry name" value="Nudix_hydrolase"/>
</dbReference>
<evidence type="ECO:0000256" key="16">
    <source>
        <dbReference type="ARBA" id="ARBA00042798"/>
    </source>
</evidence>
<evidence type="ECO:0000259" key="19">
    <source>
        <dbReference type="PROSITE" id="PS51462"/>
    </source>
</evidence>
<reference evidence="20" key="1">
    <citation type="journal article" date="2014" name="Int. J. Syst. Evol. Microbiol.">
        <title>Complete genome sequence of Corynebacterium casei LMG S-19264T (=DSM 44701T), isolated from a smear-ripened cheese.</title>
        <authorList>
            <consortium name="US DOE Joint Genome Institute (JGI-PGF)"/>
            <person name="Walter F."/>
            <person name="Albersmeier A."/>
            <person name="Kalinowski J."/>
            <person name="Ruckert C."/>
        </authorList>
    </citation>
    <scope>NUCLEOTIDE SEQUENCE</scope>
    <source>
        <strain evidence="20">KCTC 23077</strain>
    </source>
</reference>
<evidence type="ECO:0000256" key="5">
    <source>
        <dbReference type="ARBA" id="ARBA00022723"/>
    </source>
</evidence>
<evidence type="ECO:0000256" key="4">
    <source>
        <dbReference type="ARBA" id="ARBA00022705"/>
    </source>
</evidence>
<proteinExistence type="inferred from homology"/>
<feature type="binding site" evidence="17">
    <location>
        <begin position="60"/>
        <end position="63"/>
    </location>
    <ligand>
        <name>8-oxo-dGTP</name>
        <dbReference type="ChEBI" id="CHEBI:77896"/>
    </ligand>
</feature>
<dbReference type="SUPFAM" id="SSF55811">
    <property type="entry name" value="Nudix"/>
    <property type="match status" value="1"/>
</dbReference>
<feature type="binding site" evidence="17">
    <location>
        <position position="49"/>
    </location>
    <ligand>
        <name>8-oxo-dGTP</name>
        <dbReference type="ChEBI" id="CHEBI:77896"/>
    </ligand>
</feature>
<dbReference type="InterPro" id="IPR020084">
    <property type="entry name" value="NUDIX_hydrolase_CS"/>
</dbReference>
<comment type="catalytic activity">
    <reaction evidence="11">
        <text>8-oxo-GTP + H2O = 8-oxo-GMP + diphosphate + H(+)</text>
        <dbReference type="Rhea" id="RHEA:67616"/>
        <dbReference type="ChEBI" id="CHEBI:15377"/>
        <dbReference type="ChEBI" id="CHEBI:15378"/>
        <dbReference type="ChEBI" id="CHEBI:33019"/>
        <dbReference type="ChEBI" id="CHEBI:143553"/>
        <dbReference type="ChEBI" id="CHEBI:145694"/>
    </reaction>
</comment>
<dbReference type="PANTHER" id="PTHR47707">
    <property type="entry name" value="8-OXO-DGTP DIPHOSPHATASE"/>
    <property type="match status" value="1"/>
</dbReference>
<dbReference type="PROSITE" id="PS00893">
    <property type="entry name" value="NUDIX_BOX"/>
    <property type="match status" value="1"/>
</dbReference>
<reference evidence="20" key="2">
    <citation type="submission" date="2020-09" db="EMBL/GenBank/DDBJ databases">
        <authorList>
            <person name="Sun Q."/>
            <person name="Kim S."/>
        </authorList>
    </citation>
    <scope>NUCLEOTIDE SEQUENCE</scope>
    <source>
        <strain evidence="20">KCTC 23077</strain>
    </source>
</reference>
<dbReference type="GO" id="GO:0046872">
    <property type="term" value="F:metal ion binding"/>
    <property type="evidence" value="ECO:0007669"/>
    <property type="project" value="UniProtKB-KW"/>
</dbReference>
<dbReference type="GO" id="GO:0009228">
    <property type="term" value="P:thiamine biosynthetic process"/>
    <property type="evidence" value="ECO:0007669"/>
    <property type="project" value="UniProtKB-KW"/>
</dbReference>
<comment type="catalytic activity">
    <reaction evidence="10">
        <text>8-oxo-dGTP + H2O = 8-oxo-dGMP + diphosphate + H(+)</text>
        <dbReference type="Rhea" id="RHEA:31575"/>
        <dbReference type="ChEBI" id="CHEBI:15377"/>
        <dbReference type="ChEBI" id="CHEBI:15378"/>
        <dbReference type="ChEBI" id="CHEBI:33019"/>
        <dbReference type="ChEBI" id="CHEBI:63224"/>
        <dbReference type="ChEBI" id="CHEBI:77896"/>
        <dbReference type="EC" id="3.6.1.55"/>
    </reaction>
</comment>
<dbReference type="PRINTS" id="PR00502">
    <property type="entry name" value="NUDIXFAMILY"/>
</dbReference>
<evidence type="ECO:0000256" key="7">
    <source>
        <dbReference type="ARBA" id="ARBA00022801"/>
    </source>
</evidence>
<keyword evidence="9" id="KW-0234">DNA repair</keyword>
<evidence type="ECO:0000256" key="15">
    <source>
        <dbReference type="ARBA" id="ARBA00041979"/>
    </source>
</evidence>
<evidence type="ECO:0000256" key="10">
    <source>
        <dbReference type="ARBA" id="ARBA00035861"/>
    </source>
</evidence>
<dbReference type="CDD" id="cd00564">
    <property type="entry name" value="TMP_TenI"/>
    <property type="match status" value="1"/>
</dbReference>
<dbReference type="InterPro" id="IPR013785">
    <property type="entry name" value="Aldolase_TIM"/>
</dbReference>
<evidence type="ECO:0000256" key="1">
    <source>
        <dbReference type="ARBA" id="ARBA00001946"/>
    </source>
</evidence>
<dbReference type="EC" id="3.6.1.55" evidence="12"/>
<dbReference type="GO" id="GO:0044715">
    <property type="term" value="F:8-oxo-dGDP phosphatase activity"/>
    <property type="evidence" value="ECO:0007669"/>
    <property type="project" value="TreeGrafter"/>
</dbReference>
<keyword evidence="4" id="KW-0235">DNA replication</keyword>
<evidence type="ECO:0000256" key="11">
    <source>
        <dbReference type="ARBA" id="ARBA00036904"/>
    </source>
</evidence>
<comment type="similarity">
    <text evidence="2">Belongs to the Nudix hydrolase family.</text>
</comment>
<evidence type="ECO:0000313" key="20">
    <source>
        <dbReference type="EMBL" id="GHA85045.1"/>
    </source>
</evidence>
<keyword evidence="5 18" id="KW-0479">Metal-binding</keyword>
<dbReference type="GO" id="GO:0044716">
    <property type="term" value="F:8-oxo-GDP phosphatase activity"/>
    <property type="evidence" value="ECO:0007669"/>
    <property type="project" value="TreeGrafter"/>
</dbReference>
<dbReference type="InterPro" id="IPR036206">
    <property type="entry name" value="ThiamineP_synth_sf"/>
</dbReference>
<dbReference type="PROSITE" id="PS51462">
    <property type="entry name" value="NUDIX"/>
    <property type="match status" value="1"/>
</dbReference>
<evidence type="ECO:0000256" key="3">
    <source>
        <dbReference type="ARBA" id="ARBA00022457"/>
    </source>
</evidence>
<evidence type="ECO:0000256" key="17">
    <source>
        <dbReference type="PIRSR" id="PIRSR603561-1"/>
    </source>
</evidence>
<dbReference type="Gene3D" id="3.20.20.70">
    <property type="entry name" value="Aldolase class I"/>
    <property type="match status" value="1"/>
</dbReference>
<evidence type="ECO:0000256" key="14">
    <source>
        <dbReference type="ARBA" id="ARBA00041592"/>
    </source>
</evidence>
<dbReference type="GO" id="GO:0006260">
    <property type="term" value="P:DNA replication"/>
    <property type="evidence" value="ECO:0007669"/>
    <property type="project" value="UniProtKB-KW"/>
</dbReference>
<dbReference type="Gene3D" id="3.90.79.10">
    <property type="entry name" value="Nucleoside Triphosphate Pyrophosphohydrolase"/>
    <property type="match status" value="1"/>
</dbReference>
<gene>
    <name evidence="20" type="ORF">GCM10007067_23740</name>
</gene>
<evidence type="ECO:0000256" key="9">
    <source>
        <dbReference type="ARBA" id="ARBA00023204"/>
    </source>
</evidence>
<dbReference type="InterPro" id="IPR003561">
    <property type="entry name" value="Mutator_MutT"/>
</dbReference>
<feature type="domain" description="Nudix hydrolase" evidence="19">
    <location>
        <begin position="28"/>
        <end position="154"/>
    </location>
</feature>